<sequence>MDTNELIAQGLKRSVTLNKASTSSNSEKWLSNKRKFNQYLLLGFTTHLKDATRKELIDSAYIAKQLVASYFNSKPMSVFGYRVGVINDISGASVYITFTNLGLPIGQMKIEYIDLGDRADINFIFMKVVTMQEYREQYGKKATVKKKDNKRRWESQTNKLRSNYKSDLTKPAF</sequence>
<dbReference type="KEGG" id="vg:3197440"/>
<proteinExistence type="predicted"/>
<organism evidence="2 3">
    <name type="scientific">Lactobacillus phage LP65</name>
    <dbReference type="NCBI Taxonomy" id="2892344"/>
    <lineage>
        <taxon>Viruses</taxon>
        <taxon>Duplodnaviria</taxon>
        <taxon>Heunggongvirae</taxon>
        <taxon>Uroviricota</taxon>
        <taxon>Caudoviricetes</taxon>
        <taxon>Herelleviridae</taxon>
        <taxon>Salchichonvirus</taxon>
        <taxon>Salchichonvirus LP65</taxon>
    </lineage>
</organism>
<feature type="region of interest" description="Disordered" evidence="1">
    <location>
        <begin position="145"/>
        <end position="173"/>
    </location>
</feature>
<protein>
    <submittedName>
        <fullName evidence="2">Orf44</fullName>
    </submittedName>
</protein>
<feature type="compositionally biased region" description="Polar residues" evidence="1">
    <location>
        <begin position="155"/>
        <end position="166"/>
    </location>
</feature>
<evidence type="ECO:0000313" key="2">
    <source>
        <dbReference type="EMBL" id="AAV35864.1"/>
    </source>
</evidence>
<reference evidence="2 3" key="1">
    <citation type="journal article" date="2004" name="J. Bacteriol.">
        <title>Lactobacillus plantarum bacteriophage LP65: a new member of the SPO1-like genus of the family Myoviridae.</title>
        <authorList>
            <person name="Chibani-Chennoufi S."/>
            <person name="Dillmann M.L."/>
            <person name="Marvin-Guy L."/>
            <person name="Rami-Shojaei S."/>
            <person name="Brussow H."/>
        </authorList>
    </citation>
    <scope>NUCLEOTIDE SEQUENCE</scope>
</reference>
<dbReference type="Proteomes" id="UP000002117">
    <property type="component" value="Segment"/>
</dbReference>
<gene>
    <name evidence="2" type="ORF">orf44</name>
</gene>
<name>Q5ULS0_9CAUD</name>
<accession>Q5ULS0</accession>
<evidence type="ECO:0000256" key="1">
    <source>
        <dbReference type="SAM" id="MobiDB-lite"/>
    </source>
</evidence>
<dbReference type="EMBL" id="AY682195">
    <property type="protein sequence ID" value="AAV35864.1"/>
    <property type="molecule type" value="Genomic_DNA"/>
</dbReference>
<keyword evidence="3" id="KW-1185">Reference proteome</keyword>
<dbReference type="RefSeq" id="YP_164679.1">
    <property type="nucleotide sequence ID" value="NC_006565.1"/>
</dbReference>
<evidence type="ECO:0000313" key="3">
    <source>
        <dbReference type="Proteomes" id="UP000002117"/>
    </source>
</evidence>